<dbReference type="RefSeq" id="WP_091541730.1">
    <property type="nucleotide sequence ID" value="NZ_FONY01000008.1"/>
</dbReference>
<dbReference type="AlphaFoldDB" id="A0A1I2DUY4"/>
<dbReference type="OrthoDB" id="1114031at2"/>
<evidence type="ECO:0000313" key="1">
    <source>
        <dbReference type="EMBL" id="SFE84238.1"/>
    </source>
</evidence>
<dbReference type="EMBL" id="FONY01000008">
    <property type="protein sequence ID" value="SFE84238.1"/>
    <property type="molecule type" value="Genomic_DNA"/>
</dbReference>
<dbReference type="Proteomes" id="UP000199513">
    <property type="component" value="Unassembled WGS sequence"/>
</dbReference>
<protein>
    <recommendedName>
        <fullName evidence="3">Lipoprotein</fullName>
    </recommendedName>
</protein>
<accession>A0A1I2DUY4</accession>
<name>A0A1I2DUY4_9BACT</name>
<evidence type="ECO:0008006" key="3">
    <source>
        <dbReference type="Google" id="ProtNLM"/>
    </source>
</evidence>
<dbReference type="PROSITE" id="PS51257">
    <property type="entry name" value="PROKAR_LIPOPROTEIN"/>
    <property type="match status" value="1"/>
</dbReference>
<organism evidence="1 2">
    <name type="scientific">Thermoflexibacter ruber</name>
    <dbReference type="NCBI Taxonomy" id="1003"/>
    <lineage>
        <taxon>Bacteria</taxon>
        <taxon>Pseudomonadati</taxon>
        <taxon>Bacteroidota</taxon>
        <taxon>Cytophagia</taxon>
        <taxon>Cytophagales</taxon>
        <taxon>Thermoflexibacteraceae</taxon>
        <taxon>Thermoflexibacter</taxon>
    </lineage>
</organism>
<gene>
    <name evidence="1" type="ORF">SAMN04488541_100817</name>
</gene>
<proteinExistence type="predicted"/>
<evidence type="ECO:0000313" key="2">
    <source>
        <dbReference type="Proteomes" id="UP000199513"/>
    </source>
</evidence>
<sequence length="274" mass="29920">MKKNIFRISLVLALLGFLTTSCNKLKDKLSFDSTVVETDNELERANDDIDLIVEDASDFAASNGRVEEKDKFAPCAVITHNRATRTVTIDFGTGCKGRDGRVRKGKIIAVHTDVFRKPNSKCTVTFDGYSVEDIKVTGTIVTTYNGLDLVKKNVQKTSLVNVNLTFPDGKTASRNVTVTQNFTLSANLLDSEYQVTVNGTGVARNGVAFNTTTLSPIVKKVACFAEKVPYPVSGIQQITPQNDKEPIKIDFGNGTCDKTITITRGEAVRTITLK</sequence>
<reference evidence="1 2" key="1">
    <citation type="submission" date="2016-10" db="EMBL/GenBank/DDBJ databases">
        <authorList>
            <person name="de Groot N.N."/>
        </authorList>
    </citation>
    <scope>NUCLEOTIDE SEQUENCE [LARGE SCALE GENOMIC DNA]</scope>
    <source>
        <strain>GEY</strain>
        <strain evidence="2">DSM 9560</strain>
    </source>
</reference>
<keyword evidence="2" id="KW-1185">Reference proteome</keyword>